<evidence type="ECO:0000256" key="16">
    <source>
        <dbReference type="SAM" id="Phobius"/>
    </source>
</evidence>
<evidence type="ECO:0000256" key="11">
    <source>
        <dbReference type="ARBA" id="ARBA00023136"/>
    </source>
</evidence>
<dbReference type="EC" id="2.4.1.80" evidence="5"/>
<reference evidence="17 18" key="1">
    <citation type="journal article" date="2018" name="New Phytol.">
        <title>Phylogenomics of Endogonaceae and evolution of mycorrhizas within Mucoromycota.</title>
        <authorList>
            <person name="Chang Y."/>
            <person name="Desiro A."/>
            <person name="Na H."/>
            <person name="Sandor L."/>
            <person name="Lipzen A."/>
            <person name="Clum A."/>
            <person name="Barry K."/>
            <person name="Grigoriev I.V."/>
            <person name="Martin F.M."/>
            <person name="Stajich J.E."/>
            <person name="Smith M.E."/>
            <person name="Bonito G."/>
            <person name="Spatafora J.W."/>
        </authorList>
    </citation>
    <scope>NUCLEOTIDE SEQUENCE [LARGE SCALE GENOMIC DNA]</scope>
    <source>
        <strain evidence="17 18">GMNB39</strain>
    </source>
</reference>
<comment type="caution">
    <text evidence="17">The sequence shown here is derived from an EMBL/GenBank/DDBJ whole genome shotgun (WGS) entry which is preliminary data.</text>
</comment>
<evidence type="ECO:0000313" key="18">
    <source>
        <dbReference type="Proteomes" id="UP000268093"/>
    </source>
</evidence>
<evidence type="ECO:0000256" key="4">
    <source>
        <dbReference type="ARBA" id="ARBA00006739"/>
    </source>
</evidence>
<feature type="region of interest" description="Disordered" evidence="15">
    <location>
        <begin position="107"/>
        <end position="130"/>
    </location>
</feature>
<evidence type="ECO:0000256" key="1">
    <source>
        <dbReference type="ARBA" id="ARBA00004141"/>
    </source>
</evidence>
<comment type="pathway">
    <text evidence="2">Lipid metabolism; sphingolipid metabolism.</text>
</comment>
<gene>
    <name evidence="17" type="ORF">BC936DRAFT_137376</name>
</gene>
<evidence type="ECO:0000256" key="10">
    <source>
        <dbReference type="ARBA" id="ARBA00022989"/>
    </source>
</evidence>
<dbReference type="CDD" id="cd02520">
    <property type="entry name" value="Glucosylceramide_synthase"/>
    <property type="match status" value="1"/>
</dbReference>
<keyword evidence="7" id="KW-0328">Glycosyltransferase</keyword>
<dbReference type="OrthoDB" id="1483400at2759"/>
<proteinExistence type="inferred from homology"/>
<keyword evidence="9 16" id="KW-0812">Transmembrane</keyword>
<evidence type="ECO:0000256" key="13">
    <source>
        <dbReference type="ARBA" id="ARBA00031543"/>
    </source>
</evidence>
<dbReference type="GO" id="GO:0006679">
    <property type="term" value="P:glucosylceramide biosynthetic process"/>
    <property type="evidence" value="ECO:0007669"/>
    <property type="project" value="TreeGrafter"/>
</dbReference>
<dbReference type="PANTHER" id="PTHR12726:SF0">
    <property type="entry name" value="CERAMIDE GLUCOSYLTRANSFERASE"/>
    <property type="match status" value="1"/>
</dbReference>
<protein>
    <recommendedName>
        <fullName evidence="6">Ceramide glucosyltransferase</fullName>
        <ecNumber evidence="5">2.4.1.80</ecNumber>
    </recommendedName>
    <alternativeName>
        <fullName evidence="13">Glucosylceramide synthase</fullName>
    </alternativeName>
    <alternativeName>
        <fullName evidence="14">UDP-glucose ceramide glucosyltransferase</fullName>
    </alternativeName>
    <alternativeName>
        <fullName evidence="12">UDP-glucose:N-acylsphingosine D-glucosyltransferase</fullName>
    </alternativeName>
</protein>
<evidence type="ECO:0000256" key="15">
    <source>
        <dbReference type="SAM" id="MobiDB-lite"/>
    </source>
</evidence>
<comment type="similarity">
    <text evidence="4">Belongs to the glycosyltransferase 2 family.</text>
</comment>
<comment type="pathway">
    <text evidence="3">Sphingolipid metabolism.</text>
</comment>
<evidence type="ECO:0000256" key="14">
    <source>
        <dbReference type="ARBA" id="ARBA00032575"/>
    </source>
</evidence>
<evidence type="ECO:0000256" key="8">
    <source>
        <dbReference type="ARBA" id="ARBA00022679"/>
    </source>
</evidence>
<feature type="transmembrane region" description="Helical" evidence="16">
    <location>
        <begin position="365"/>
        <end position="390"/>
    </location>
</feature>
<evidence type="ECO:0000256" key="2">
    <source>
        <dbReference type="ARBA" id="ARBA00004760"/>
    </source>
</evidence>
<dbReference type="PANTHER" id="PTHR12726">
    <property type="entry name" value="CERAMIDE GLUCOSYLTRANSFERASE"/>
    <property type="match status" value="1"/>
</dbReference>
<organism evidence="17 18">
    <name type="scientific">Jimgerdemannia flammicorona</name>
    <dbReference type="NCBI Taxonomy" id="994334"/>
    <lineage>
        <taxon>Eukaryota</taxon>
        <taxon>Fungi</taxon>
        <taxon>Fungi incertae sedis</taxon>
        <taxon>Mucoromycota</taxon>
        <taxon>Mucoromycotina</taxon>
        <taxon>Endogonomycetes</taxon>
        <taxon>Endogonales</taxon>
        <taxon>Endogonaceae</taxon>
        <taxon>Jimgerdemannia</taxon>
    </lineage>
</organism>
<evidence type="ECO:0000313" key="17">
    <source>
        <dbReference type="EMBL" id="RUP50852.1"/>
    </source>
</evidence>
<evidence type="ECO:0000256" key="6">
    <source>
        <dbReference type="ARBA" id="ARBA00019988"/>
    </source>
</evidence>
<comment type="subcellular location">
    <subcellularLocation>
        <location evidence="1">Membrane</location>
        <topology evidence="1">Multi-pass membrane protein</topology>
    </subcellularLocation>
</comment>
<dbReference type="SUPFAM" id="SSF53448">
    <property type="entry name" value="Nucleotide-diphospho-sugar transferases"/>
    <property type="match status" value="1"/>
</dbReference>
<dbReference type="EMBL" id="RBNI01001131">
    <property type="protein sequence ID" value="RUP50852.1"/>
    <property type="molecule type" value="Genomic_DNA"/>
</dbReference>
<sequence>MGRKPKSSPPFDSRGCGVVLFHDVPHHPGRRHQVLYSSFHPSRPDRKRCSQWNTITHSSHFDKSPTCLARYSQRGAHNDDRQMFIVRYKTHTRTDFSSLRPVFYPSSNTTSRARYTRKPAPQSSQLPVDQAPPVSILRPLKGVDNNLRDNLESTFTQNYPRFEIVFSVTSETDPAVYIVRELMEKYPDVEARLITEERIVGSNPKINNLIRSYETAKHDILWICDSNVYVDRGTLGRSVDKLSKPGVGVVHHLPLAILPESYGAEVEQVFLNTNHAKMYLAINFVAVASCVMGKSNLYRRSDLDRAGGLAAFGKYMAEDNLIAEAIWKQGLRHEMTCDTACQSLGTMSPEDYWLRRSRWVRVRKYVVTAATIVEPFTESIVCGLIGAYGFSRLLGQRSLTGWFMLAHTLVWFACDYILFTTFLGAQSHQKKPMPVWRFARAWITREVVALPLYVFAMAGTKIKWRNTYYRIRLDGTGVPCVEENGRWTTKATTSGKHSADRLRQMRHLVIHILGWANAGEERALLAEEPEHDRDQDYSAHQRHQVALSVGSAVNGAGVDKRK</sequence>
<evidence type="ECO:0000256" key="3">
    <source>
        <dbReference type="ARBA" id="ARBA00004991"/>
    </source>
</evidence>
<evidence type="ECO:0000256" key="5">
    <source>
        <dbReference type="ARBA" id="ARBA00012699"/>
    </source>
</evidence>
<dbReference type="Pfam" id="PF13506">
    <property type="entry name" value="Glyco_transf_21"/>
    <property type="match status" value="1"/>
</dbReference>
<feature type="transmembrane region" description="Helical" evidence="16">
    <location>
        <begin position="402"/>
        <end position="423"/>
    </location>
</feature>
<dbReference type="InterPro" id="IPR029044">
    <property type="entry name" value="Nucleotide-diphossugar_trans"/>
</dbReference>
<name>A0A433DJ11_9FUNG</name>
<evidence type="ECO:0000256" key="12">
    <source>
        <dbReference type="ARBA" id="ARBA00031017"/>
    </source>
</evidence>
<keyword evidence="18" id="KW-1185">Reference proteome</keyword>
<evidence type="ECO:0000256" key="7">
    <source>
        <dbReference type="ARBA" id="ARBA00022676"/>
    </source>
</evidence>
<keyword evidence="8 17" id="KW-0808">Transferase</keyword>
<dbReference type="InterPro" id="IPR025993">
    <property type="entry name" value="Ceramide_glucosylTrfase"/>
</dbReference>
<dbReference type="GO" id="GO:0008120">
    <property type="term" value="F:ceramide glucosyltransferase activity"/>
    <property type="evidence" value="ECO:0007669"/>
    <property type="project" value="UniProtKB-EC"/>
</dbReference>
<evidence type="ECO:0000256" key="9">
    <source>
        <dbReference type="ARBA" id="ARBA00022692"/>
    </source>
</evidence>
<dbReference type="GO" id="GO:0016020">
    <property type="term" value="C:membrane"/>
    <property type="evidence" value="ECO:0007669"/>
    <property type="project" value="UniProtKB-SubCell"/>
</dbReference>
<keyword evidence="10 16" id="KW-1133">Transmembrane helix</keyword>
<dbReference type="AlphaFoldDB" id="A0A433DJ11"/>
<dbReference type="Proteomes" id="UP000268093">
    <property type="component" value="Unassembled WGS sequence"/>
</dbReference>
<accession>A0A433DJ11</accession>
<dbReference type="Gene3D" id="3.90.550.10">
    <property type="entry name" value="Spore Coat Polysaccharide Biosynthesis Protein SpsA, Chain A"/>
    <property type="match status" value="1"/>
</dbReference>
<dbReference type="UniPathway" id="UPA00222"/>
<keyword evidence="11 16" id="KW-0472">Membrane</keyword>